<protein>
    <submittedName>
        <fullName evidence="2">ATP-binding protein</fullName>
    </submittedName>
</protein>
<reference evidence="2 3" key="1">
    <citation type="journal article" date="2021" name="Int. J. Syst. Evol. Microbiol.">
        <title>Reticulibacter mediterranei gen. nov., sp. nov., within the new family Reticulibacteraceae fam. nov., and Ktedonospora formicarum gen. nov., sp. nov., Ktedonobacter robiniae sp. nov., Dictyobacter formicarum sp. nov. and Dictyobacter arantiisoli sp. nov., belonging to the class Ktedonobacteria.</title>
        <authorList>
            <person name="Yabe S."/>
            <person name="Zheng Y."/>
            <person name="Wang C.M."/>
            <person name="Sakai Y."/>
            <person name="Abe K."/>
            <person name="Yokota A."/>
            <person name="Donadio S."/>
            <person name="Cavaletti L."/>
            <person name="Monciardini P."/>
        </authorList>
    </citation>
    <scope>NUCLEOTIDE SEQUENCE [LARGE SCALE GENOMIC DNA]</scope>
    <source>
        <strain evidence="2 3">SOSP1-30</strain>
    </source>
</reference>
<dbReference type="EMBL" id="BNJG01000002">
    <property type="protein sequence ID" value="GHO58194.1"/>
    <property type="molecule type" value="Genomic_DNA"/>
</dbReference>
<dbReference type="Proteomes" id="UP000654345">
    <property type="component" value="Unassembled WGS sequence"/>
</dbReference>
<keyword evidence="3" id="KW-1185">Reference proteome</keyword>
<dbReference type="InterPro" id="IPR027417">
    <property type="entry name" value="P-loop_NTPase"/>
</dbReference>
<dbReference type="SUPFAM" id="SSF52540">
    <property type="entry name" value="P-loop containing nucleoside triphosphate hydrolases"/>
    <property type="match status" value="1"/>
</dbReference>
<gene>
    <name evidence="2" type="ORF">KSB_66690</name>
</gene>
<dbReference type="Gene3D" id="3.40.50.300">
    <property type="entry name" value="P-loop containing nucleotide triphosphate hydrolases"/>
    <property type="match status" value="1"/>
</dbReference>
<organism evidence="2 3">
    <name type="scientific">Ktedonobacter robiniae</name>
    <dbReference type="NCBI Taxonomy" id="2778365"/>
    <lineage>
        <taxon>Bacteria</taxon>
        <taxon>Bacillati</taxon>
        <taxon>Chloroflexota</taxon>
        <taxon>Ktedonobacteria</taxon>
        <taxon>Ktedonobacterales</taxon>
        <taxon>Ktedonobacteraceae</taxon>
        <taxon>Ktedonobacter</taxon>
    </lineage>
</organism>
<feature type="domain" description="ORC1/DEAH AAA+ ATPase" evidence="1">
    <location>
        <begin position="45"/>
        <end position="196"/>
    </location>
</feature>
<proteinExistence type="predicted"/>
<evidence type="ECO:0000313" key="3">
    <source>
        <dbReference type="Proteomes" id="UP000654345"/>
    </source>
</evidence>
<comment type="caution">
    <text evidence="2">The sequence shown here is derived from an EMBL/GenBank/DDBJ whole genome shotgun (WGS) entry which is preliminary data.</text>
</comment>
<name>A0ABQ3UZW1_9CHLR</name>
<dbReference type="InterPro" id="IPR049945">
    <property type="entry name" value="AAA_22"/>
</dbReference>
<evidence type="ECO:0000313" key="2">
    <source>
        <dbReference type="EMBL" id="GHO58194.1"/>
    </source>
</evidence>
<dbReference type="GO" id="GO:0005524">
    <property type="term" value="F:ATP binding"/>
    <property type="evidence" value="ECO:0007669"/>
    <property type="project" value="UniProtKB-KW"/>
</dbReference>
<keyword evidence="2" id="KW-0547">Nucleotide-binding</keyword>
<evidence type="ECO:0000259" key="1">
    <source>
        <dbReference type="Pfam" id="PF13401"/>
    </source>
</evidence>
<accession>A0ABQ3UZW1</accession>
<sequence>MPTPDMLPTSRLESFRTLKVKHPRLEEVERFLLRAISGHRSYTLLDLYGAGGVGKSTVVEQIVRQLRDAETDPAVVPAVIVQASPEDVGSAARLDYYQHVLDQFQHHPAIRDRTKNLPLYINRGKKSNDPAEWLEVRNVVEYALRLFQVKVVFVDEGQHLLAPDPQCKPTAQLDWLKALANRTNMLHVLVGNFDLYEYCHLNGQTTRRMRDHHFPRYHLDNQKECEEFVGALQSLLENVPLTVDVPALLSHWRWFGEWSMGCVGVLGDWIVETVDALWSENKTVLTVDALTSSALQPDQRARLEMEARTGEHRVARAKVQSEQELQQLVDTHANERKSVQTVNPAANGGGRERKGNPVERAAVRDPVGNQAPSANTLRCIFSDVLDIDPGRFQDSGVARGECPECAALRQLQLRNGILRYPAHERRKTQTLQTERRWVQGETRWEIISGARRKE</sequence>
<dbReference type="RefSeq" id="WP_201374443.1">
    <property type="nucleotide sequence ID" value="NZ_BNJG01000002.1"/>
</dbReference>
<keyword evidence="2" id="KW-0067">ATP-binding</keyword>
<dbReference type="Pfam" id="PF13401">
    <property type="entry name" value="AAA_22"/>
    <property type="match status" value="1"/>
</dbReference>